<keyword evidence="5 9" id="KW-0288">FMN</keyword>
<comment type="similarity">
    <text evidence="9">In the C-terminal section; belongs to the flavoprotein pyridine nucleotide cytochrome reductase family.</text>
</comment>
<keyword evidence="9" id="KW-0496">Mitochondrion</keyword>
<feature type="binding site" evidence="9">
    <location>
        <position position="147"/>
    </location>
    <ligand>
        <name>FMN</name>
        <dbReference type="ChEBI" id="CHEBI:58210"/>
    </ligand>
</feature>
<comment type="cofactor">
    <cofactor evidence="2 9">
        <name>FAD</name>
        <dbReference type="ChEBI" id="CHEBI:57692"/>
    </cofactor>
</comment>
<feature type="region of interest" description="Disordered" evidence="10">
    <location>
        <begin position="492"/>
        <end position="513"/>
    </location>
</feature>
<dbReference type="InterPro" id="IPR008254">
    <property type="entry name" value="Flavodoxin/NO_synth"/>
</dbReference>
<feature type="binding site" evidence="9">
    <location>
        <begin position="538"/>
        <end position="541"/>
    </location>
    <ligand>
        <name>FAD</name>
        <dbReference type="ChEBI" id="CHEBI:57692"/>
    </ligand>
</feature>
<dbReference type="InterPro" id="IPR023173">
    <property type="entry name" value="NADPH_Cyt_P450_Rdtase_alpha"/>
</dbReference>
<dbReference type="GO" id="GO:0050660">
    <property type="term" value="F:flavin adenine dinucleotide binding"/>
    <property type="evidence" value="ECO:0007669"/>
    <property type="project" value="UniProtKB-UniRule"/>
</dbReference>
<evidence type="ECO:0000256" key="4">
    <source>
        <dbReference type="ARBA" id="ARBA00022630"/>
    </source>
</evidence>
<dbReference type="AlphaFoldDB" id="A0A4U6X851"/>
<dbReference type="PRINTS" id="PR00369">
    <property type="entry name" value="FLAVODOXIN"/>
</dbReference>
<proteinExistence type="inferred from homology"/>
<comment type="subcellular location">
    <subcellularLocation>
        <location evidence="9">Cytoplasm</location>
    </subcellularLocation>
    <subcellularLocation>
        <location evidence="9">Mitochondrion</location>
    </subcellularLocation>
    <text evidence="9">Relocalizes to mitochondria after H(2)O(2) exposure.</text>
</comment>
<evidence type="ECO:0000256" key="1">
    <source>
        <dbReference type="ARBA" id="ARBA00001917"/>
    </source>
</evidence>
<feature type="binding site" evidence="9">
    <location>
        <position position="582"/>
    </location>
    <ligand>
        <name>NADP(+)</name>
        <dbReference type="ChEBI" id="CHEBI:58349"/>
    </ligand>
</feature>
<dbReference type="SUPFAM" id="SSF52218">
    <property type="entry name" value="Flavoproteins"/>
    <property type="match status" value="1"/>
</dbReference>
<feature type="binding site" evidence="9">
    <location>
        <begin position="481"/>
        <end position="484"/>
    </location>
    <ligand>
        <name>FAD</name>
        <dbReference type="ChEBI" id="CHEBI:57692"/>
    </ligand>
</feature>
<keyword evidence="3 9" id="KW-0963">Cytoplasm</keyword>
<dbReference type="Gene3D" id="3.40.50.360">
    <property type="match status" value="1"/>
</dbReference>
<dbReference type="InterPro" id="IPR029039">
    <property type="entry name" value="Flavoprotein-like_sf"/>
</dbReference>
<dbReference type="Gene3D" id="3.40.50.80">
    <property type="entry name" value="Nucleotide-binding domain of ferredoxin-NADP reductase (FNR) module"/>
    <property type="match status" value="1"/>
</dbReference>
<dbReference type="PROSITE" id="PS51384">
    <property type="entry name" value="FAD_FR"/>
    <property type="match status" value="1"/>
</dbReference>
<comment type="catalytic activity">
    <reaction evidence="9">
        <text>2 oxidized [2Fe-2S]-[protein] + NADPH = 2 reduced [2Fe-2S]-[protein] + NADP(+) + H(+)</text>
        <dbReference type="Rhea" id="RHEA:67716"/>
        <dbReference type="Rhea" id="RHEA-COMP:17327"/>
        <dbReference type="Rhea" id="RHEA-COMP:17328"/>
        <dbReference type="ChEBI" id="CHEBI:15378"/>
        <dbReference type="ChEBI" id="CHEBI:33737"/>
        <dbReference type="ChEBI" id="CHEBI:33738"/>
        <dbReference type="ChEBI" id="CHEBI:57783"/>
        <dbReference type="ChEBI" id="CHEBI:58349"/>
    </reaction>
</comment>
<dbReference type="HAMAP" id="MF_03178">
    <property type="entry name" value="NDOR1"/>
    <property type="match status" value="1"/>
</dbReference>
<dbReference type="OrthoDB" id="1856718at2759"/>
<dbReference type="EC" id="1.18.1.-" evidence="9"/>
<evidence type="ECO:0000256" key="9">
    <source>
        <dbReference type="HAMAP-Rule" id="MF_03178"/>
    </source>
</evidence>
<keyword evidence="8 9" id="KW-0560">Oxidoreductase</keyword>
<dbReference type="InterPro" id="IPR001709">
    <property type="entry name" value="Flavoprot_Pyr_Nucl_cyt_Rdtase"/>
</dbReference>
<dbReference type="SUPFAM" id="SSF63380">
    <property type="entry name" value="Riboflavin synthase domain-like"/>
    <property type="match status" value="1"/>
</dbReference>
<evidence type="ECO:0000256" key="8">
    <source>
        <dbReference type="ARBA" id="ARBA00023002"/>
    </source>
</evidence>
<evidence type="ECO:0000256" key="7">
    <source>
        <dbReference type="ARBA" id="ARBA00022857"/>
    </source>
</evidence>
<keyword evidence="7 9" id="KW-0521">NADP</keyword>
<evidence type="ECO:0000256" key="5">
    <source>
        <dbReference type="ARBA" id="ARBA00022643"/>
    </source>
</evidence>
<organism evidence="13 14">
    <name type="scientific">Colletotrichum tanaceti</name>
    <dbReference type="NCBI Taxonomy" id="1306861"/>
    <lineage>
        <taxon>Eukaryota</taxon>
        <taxon>Fungi</taxon>
        <taxon>Dikarya</taxon>
        <taxon>Ascomycota</taxon>
        <taxon>Pezizomycotina</taxon>
        <taxon>Sordariomycetes</taxon>
        <taxon>Hypocreomycetidae</taxon>
        <taxon>Glomerellales</taxon>
        <taxon>Glomerellaceae</taxon>
        <taxon>Colletotrichum</taxon>
        <taxon>Colletotrichum destructivum species complex</taxon>
    </lineage>
</organism>
<dbReference type="PROSITE" id="PS50902">
    <property type="entry name" value="FLAVODOXIN_LIKE"/>
    <property type="match status" value="1"/>
</dbReference>
<dbReference type="GO" id="GO:0050661">
    <property type="term" value="F:NADP binding"/>
    <property type="evidence" value="ECO:0007669"/>
    <property type="project" value="UniProtKB-UniRule"/>
</dbReference>
<dbReference type="InterPro" id="IPR001094">
    <property type="entry name" value="Flavdoxin-like"/>
</dbReference>
<dbReference type="GO" id="GO:0016226">
    <property type="term" value="P:iron-sulfur cluster assembly"/>
    <property type="evidence" value="ECO:0007669"/>
    <property type="project" value="UniProtKB-UniRule"/>
</dbReference>
<gene>
    <name evidence="9 13" type="primary">TAH18</name>
    <name evidence="13" type="ORF">CTA1_12031</name>
</gene>
<dbReference type="InterPro" id="IPR001433">
    <property type="entry name" value="OxRdtase_FAD/NAD-bd"/>
</dbReference>
<dbReference type="Gene3D" id="2.40.30.10">
    <property type="entry name" value="Translation factors"/>
    <property type="match status" value="1"/>
</dbReference>
<accession>A0A4U6X851</accession>
<sequence>MTAPATDPEPAQVADLPGRSMLILYGSETGNSQDIAEEIGRDAQRLHFKTRVDEMNGAQLSTLLQYTLVVLVISTTGQGDMPRNSGTFWRSLLRKKLPSGCLGTVRFTTFGLGDSMYIKFNWAARKLHKRLEQLGAVEFYPRGEADEQDSDGVDDRYMPWAADLRKRLLELYPLPEGLNPIPDDALLPPRYTVALAFDSGAPQIKDQWSRVFANGHAVEPAGQEAQPNDITDTDTDTTAAVEDLTQKTGSMAITERSPSTTNGTEPPYDQPPATLLPIPGGQDASLELNERVTPITHFQDVRLVRLALDPTWNGPPTINPFDSLTIYPKNFPQDVQKLIDLMDWSTIADLPLSFTPTLSTSSSSSFSSSPSPSSVSPGPPALPRGLYIDLRRPTSLRDLLTHNLDITCTPRRSFLKDMSYFSSDDYHRERLLEFTMREYTDEFYDYTTRPRRTILEVLEEFTSVRIPLARVLDMFPVMRGRDFSIASVHHSYPDSPPSLDPSQPSPVSTPAAQTGRTGVTLLVALVKYKTILRKTRQGLCSRYLESLTHLGAPLRVTLNRSSASLHGPIHARRPLCAVATGTGVAPIRLFVEERLSHLSSGVGDTAVFFGNRSRDADFHFRDVWDDLGTRYAAAAAASTTETRDSAATGGHFDVHTAFSRDPAAPRQYVQDVIRQQSSTIRTMVASDAIFVVCGGSLKMSRAVKEAVKDCLRGDADKYPDDAAVEAAFAGLTWWEEIW</sequence>
<evidence type="ECO:0000313" key="14">
    <source>
        <dbReference type="Proteomes" id="UP000310108"/>
    </source>
</evidence>
<evidence type="ECO:0000256" key="10">
    <source>
        <dbReference type="SAM" id="MobiDB-lite"/>
    </source>
</evidence>
<dbReference type="Pfam" id="PF00667">
    <property type="entry name" value="FAD_binding_1"/>
    <property type="match status" value="1"/>
</dbReference>
<dbReference type="InterPro" id="IPR017938">
    <property type="entry name" value="Riboflavin_synthase-like_b-brl"/>
</dbReference>
<feature type="binding site" evidence="9">
    <location>
        <position position="451"/>
    </location>
    <ligand>
        <name>FAD</name>
        <dbReference type="ChEBI" id="CHEBI:57692"/>
    </ligand>
</feature>
<protein>
    <recommendedName>
        <fullName evidence="9">NADPH-dependent diflavin oxidoreductase 1</fullName>
        <ecNumber evidence="9">1.18.1.-</ecNumber>
    </recommendedName>
    <alternativeName>
        <fullName evidence="9">NADPH-dependent FMN and FAD-containing oxidoreductase</fullName>
    </alternativeName>
</protein>
<dbReference type="PANTHER" id="PTHR19384:SF10">
    <property type="entry name" value="NADPH-DEPENDENT DIFLAVIN OXIDOREDUCTASE 1"/>
    <property type="match status" value="1"/>
</dbReference>
<feature type="binding site" evidence="9">
    <location>
        <position position="733"/>
    </location>
    <ligand>
        <name>FAD</name>
        <dbReference type="ChEBI" id="CHEBI:57692"/>
    </ligand>
</feature>
<dbReference type="InterPro" id="IPR039261">
    <property type="entry name" value="FNR_nucleotide-bd"/>
</dbReference>
<evidence type="ECO:0000256" key="2">
    <source>
        <dbReference type="ARBA" id="ARBA00001974"/>
    </source>
</evidence>
<feature type="compositionally biased region" description="Polar residues" evidence="10">
    <location>
        <begin position="246"/>
        <end position="264"/>
    </location>
</feature>
<name>A0A4U6X851_9PEZI</name>
<dbReference type="STRING" id="1306861.A0A4U6X851"/>
<dbReference type="EMBL" id="PJEX01000288">
    <property type="protein sequence ID" value="TKW51701.1"/>
    <property type="molecule type" value="Genomic_DNA"/>
</dbReference>
<dbReference type="InterPro" id="IPR028879">
    <property type="entry name" value="NDOR1"/>
</dbReference>
<feature type="region of interest" description="Disordered" evidence="10">
    <location>
        <begin position="361"/>
        <end position="380"/>
    </location>
</feature>
<feature type="binding site" evidence="9">
    <location>
        <begin position="27"/>
        <end position="32"/>
    </location>
    <ligand>
        <name>FMN</name>
        <dbReference type="ChEBI" id="CHEBI:58210"/>
    </ligand>
</feature>
<dbReference type="Gene3D" id="1.20.990.10">
    <property type="entry name" value="NADPH-cytochrome p450 Reductase, Chain A, domain 3"/>
    <property type="match status" value="1"/>
</dbReference>
<dbReference type="PRINTS" id="PR00371">
    <property type="entry name" value="FPNCR"/>
</dbReference>
<comment type="caution">
    <text evidence="9">Lacks conserved residue(s) required for the propagation of feature annotation.</text>
</comment>
<reference evidence="13 14" key="1">
    <citation type="journal article" date="2019" name="PLoS ONE">
        <title>Comparative genome analysis indicates high evolutionary potential of pathogenicity genes in Colletotrichum tanaceti.</title>
        <authorList>
            <person name="Lelwala R.V."/>
            <person name="Korhonen P.K."/>
            <person name="Young N.D."/>
            <person name="Scott J.B."/>
            <person name="Ades P.A."/>
            <person name="Gasser R.B."/>
            <person name="Taylor P.W.J."/>
        </authorList>
    </citation>
    <scope>NUCLEOTIDE SEQUENCE [LARGE SCALE GENOMIC DNA]</scope>
    <source>
        <strain evidence="13">BRIP57314</strain>
    </source>
</reference>
<feature type="domain" description="FAD-binding FR-type" evidence="12">
    <location>
        <begin position="279"/>
        <end position="575"/>
    </location>
</feature>
<evidence type="ECO:0000259" key="11">
    <source>
        <dbReference type="PROSITE" id="PS50902"/>
    </source>
</evidence>
<feature type="binding site" evidence="9">
    <location>
        <begin position="666"/>
        <end position="670"/>
    </location>
    <ligand>
        <name>NADP(+)</name>
        <dbReference type="ChEBI" id="CHEBI:58349"/>
    </ligand>
</feature>
<dbReference type="InterPro" id="IPR017927">
    <property type="entry name" value="FAD-bd_FR_type"/>
</dbReference>
<keyword evidence="14" id="KW-1185">Reference proteome</keyword>
<comment type="subunit">
    <text evidence="9">Interacts with DRE2; as part of the cytosolic iron-sulfur (Fe-S) protein assembly (CIA) machinery.</text>
</comment>
<evidence type="ECO:0000256" key="6">
    <source>
        <dbReference type="ARBA" id="ARBA00022827"/>
    </source>
</evidence>
<dbReference type="FunFam" id="3.40.50.360:FF:000034">
    <property type="entry name" value="NADPH-dependent diflavin oxidoreductase 1"/>
    <property type="match status" value="1"/>
</dbReference>
<dbReference type="GO" id="GO:0016651">
    <property type="term" value="F:oxidoreductase activity, acting on NAD(P)H"/>
    <property type="evidence" value="ECO:0007669"/>
    <property type="project" value="UniProtKB-UniRule"/>
</dbReference>
<comment type="cofactor">
    <cofactor evidence="1 9">
        <name>FMN</name>
        <dbReference type="ChEBI" id="CHEBI:58210"/>
    </cofactor>
</comment>
<comment type="caution">
    <text evidence="13">The sequence shown here is derived from an EMBL/GenBank/DDBJ whole genome shotgun (WGS) entry which is preliminary data.</text>
</comment>
<comment type="function">
    <text evidence="9">NADPH-dependent reductase which is a central component of the cytosolic iron-sulfur (Fe-S) protein assembly (CIA) machinery. Transfers electrons from NADPH via its FAD and FMN prosthetic groups to the [2Fe-2S] cluster of DRE2, another key component of the CIA machinery. In turn, this reduced cluster provides electrons for assembly of cytosolic iron-sulfur cluster proteins. Positively controls H(2)O(2)-induced cell death.</text>
</comment>
<feature type="domain" description="Flavodoxin-like" evidence="11">
    <location>
        <begin position="21"/>
        <end position="165"/>
    </location>
</feature>
<keyword evidence="6 9" id="KW-0274">FAD</keyword>
<dbReference type="PANTHER" id="PTHR19384">
    <property type="entry name" value="NITRIC OXIDE SYNTHASE-RELATED"/>
    <property type="match status" value="1"/>
</dbReference>
<feature type="binding site" evidence="9">
    <location>
        <begin position="74"/>
        <end position="77"/>
    </location>
    <ligand>
        <name>FMN</name>
        <dbReference type="ChEBI" id="CHEBI:58210"/>
    </ligand>
</feature>
<dbReference type="Pfam" id="PF00175">
    <property type="entry name" value="NAD_binding_1"/>
    <property type="match status" value="1"/>
</dbReference>
<evidence type="ECO:0000259" key="12">
    <source>
        <dbReference type="PROSITE" id="PS51384"/>
    </source>
</evidence>
<dbReference type="GO" id="GO:0005829">
    <property type="term" value="C:cytosol"/>
    <property type="evidence" value="ECO:0007669"/>
    <property type="project" value="TreeGrafter"/>
</dbReference>
<feature type="region of interest" description="Disordered" evidence="10">
    <location>
        <begin position="246"/>
        <end position="269"/>
    </location>
</feature>
<feature type="compositionally biased region" description="Low complexity" evidence="10">
    <location>
        <begin position="361"/>
        <end position="376"/>
    </location>
</feature>
<dbReference type="Proteomes" id="UP000310108">
    <property type="component" value="Unassembled WGS sequence"/>
</dbReference>
<feature type="binding site" evidence="9">
    <location>
        <begin position="659"/>
        <end position="660"/>
    </location>
    <ligand>
        <name>NADP(+)</name>
        <dbReference type="ChEBI" id="CHEBI:58349"/>
    </ligand>
</feature>
<dbReference type="SUPFAM" id="SSF52343">
    <property type="entry name" value="Ferredoxin reductase-like, C-terminal NADP-linked domain"/>
    <property type="match status" value="1"/>
</dbReference>
<evidence type="ECO:0000256" key="3">
    <source>
        <dbReference type="ARBA" id="ARBA00022490"/>
    </source>
</evidence>
<dbReference type="InterPro" id="IPR003097">
    <property type="entry name" value="CysJ-like_FAD-binding"/>
</dbReference>
<comment type="similarity">
    <text evidence="9">In the N-terminal section; belongs to the flavodoxin family.</text>
</comment>
<dbReference type="GO" id="GO:0005739">
    <property type="term" value="C:mitochondrion"/>
    <property type="evidence" value="ECO:0007669"/>
    <property type="project" value="UniProtKB-SubCell"/>
</dbReference>
<evidence type="ECO:0000313" key="13">
    <source>
        <dbReference type="EMBL" id="TKW51701.1"/>
    </source>
</evidence>
<dbReference type="Pfam" id="PF00258">
    <property type="entry name" value="Flavodoxin_1"/>
    <property type="match status" value="1"/>
</dbReference>
<comment type="similarity">
    <text evidence="9">Belongs to the NADPH-dependent diflavin oxidoreductase NDOR1 family.</text>
</comment>
<dbReference type="FunFam" id="1.20.990.10:FF:000013">
    <property type="entry name" value="NADPH-dependent diflavin oxidoreductase 1"/>
    <property type="match status" value="1"/>
</dbReference>
<keyword evidence="4 9" id="KW-0285">Flavoprotein</keyword>
<dbReference type="GO" id="GO:0010181">
    <property type="term" value="F:FMN binding"/>
    <property type="evidence" value="ECO:0007669"/>
    <property type="project" value="UniProtKB-UniRule"/>
</dbReference>
<dbReference type="GO" id="GO:0160246">
    <property type="term" value="F:NADPH-iron-sulfur [2Fe-2S] protein oxidoreductase activity"/>
    <property type="evidence" value="ECO:0007669"/>
    <property type="project" value="InterPro"/>
</dbReference>